<dbReference type="EMBL" id="JH795856">
    <property type="protein sequence ID" value="EJU05613.1"/>
    <property type="molecule type" value="Genomic_DNA"/>
</dbReference>
<dbReference type="AlphaFoldDB" id="M5GGJ8"/>
<keyword evidence="2" id="KW-1185">Reference proteome</keyword>
<name>M5GGJ8_DACPD</name>
<dbReference type="OrthoDB" id="266718at2759"/>
<feature type="non-terminal residue" evidence="1">
    <location>
        <position position="127"/>
    </location>
</feature>
<dbReference type="GeneID" id="63689456"/>
<organism evidence="1 2">
    <name type="scientific">Dacryopinax primogenitus (strain DJM 731)</name>
    <name type="common">Brown rot fungus</name>
    <dbReference type="NCBI Taxonomy" id="1858805"/>
    <lineage>
        <taxon>Eukaryota</taxon>
        <taxon>Fungi</taxon>
        <taxon>Dikarya</taxon>
        <taxon>Basidiomycota</taxon>
        <taxon>Agaricomycotina</taxon>
        <taxon>Dacrymycetes</taxon>
        <taxon>Dacrymycetales</taxon>
        <taxon>Dacrymycetaceae</taxon>
        <taxon>Dacryopinax</taxon>
    </lineage>
</organism>
<accession>M5GGJ8</accession>
<evidence type="ECO:0000313" key="2">
    <source>
        <dbReference type="Proteomes" id="UP000030653"/>
    </source>
</evidence>
<dbReference type="STRING" id="1858805.M5GGJ8"/>
<dbReference type="Proteomes" id="UP000030653">
    <property type="component" value="Unassembled WGS sequence"/>
</dbReference>
<dbReference type="OMA" id="AARHSIM"/>
<reference evidence="1 2" key="1">
    <citation type="journal article" date="2012" name="Science">
        <title>The Paleozoic origin of enzymatic lignin decomposition reconstructed from 31 fungal genomes.</title>
        <authorList>
            <person name="Floudas D."/>
            <person name="Binder M."/>
            <person name="Riley R."/>
            <person name="Barry K."/>
            <person name="Blanchette R.A."/>
            <person name="Henrissat B."/>
            <person name="Martinez A.T."/>
            <person name="Otillar R."/>
            <person name="Spatafora J.W."/>
            <person name="Yadav J.S."/>
            <person name="Aerts A."/>
            <person name="Benoit I."/>
            <person name="Boyd A."/>
            <person name="Carlson A."/>
            <person name="Copeland A."/>
            <person name="Coutinho P.M."/>
            <person name="de Vries R.P."/>
            <person name="Ferreira P."/>
            <person name="Findley K."/>
            <person name="Foster B."/>
            <person name="Gaskell J."/>
            <person name="Glotzer D."/>
            <person name="Gorecki P."/>
            <person name="Heitman J."/>
            <person name="Hesse C."/>
            <person name="Hori C."/>
            <person name="Igarashi K."/>
            <person name="Jurgens J.A."/>
            <person name="Kallen N."/>
            <person name="Kersten P."/>
            <person name="Kohler A."/>
            <person name="Kuees U."/>
            <person name="Kumar T.K.A."/>
            <person name="Kuo A."/>
            <person name="LaButti K."/>
            <person name="Larrondo L.F."/>
            <person name="Lindquist E."/>
            <person name="Ling A."/>
            <person name="Lombard V."/>
            <person name="Lucas S."/>
            <person name="Lundell T."/>
            <person name="Martin R."/>
            <person name="McLaughlin D.J."/>
            <person name="Morgenstern I."/>
            <person name="Morin E."/>
            <person name="Murat C."/>
            <person name="Nagy L.G."/>
            <person name="Nolan M."/>
            <person name="Ohm R.A."/>
            <person name="Patyshakuliyeva A."/>
            <person name="Rokas A."/>
            <person name="Ruiz-Duenas F.J."/>
            <person name="Sabat G."/>
            <person name="Salamov A."/>
            <person name="Samejima M."/>
            <person name="Schmutz J."/>
            <person name="Slot J.C."/>
            <person name="St John F."/>
            <person name="Stenlid J."/>
            <person name="Sun H."/>
            <person name="Sun S."/>
            <person name="Syed K."/>
            <person name="Tsang A."/>
            <person name="Wiebenga A."/>
            <person name="Young D."/>
            <person name="Pisabarro A."/>
            <person name="Eastwood D.C."/>
            <person name="Martin F."/>
            <person name="Cullen D."/>
            <person name="Grigoriev I.V."/>
            <person name="Hibbett D.S."/>
        </authorList>
    </citation>
    <scope>NUCLEOTIDE SEQUENCE [LARGE SCALE GENOMIC DNA]</scope>
    <source>
        <strain evidence="1 2">DJM-731 SS1</strain>
    </source>
</reference>
<dbReference type="HOGENOM" id="CLU_108156_0_0_1"/>
<sequence length="127" mass="13953">LTEAELLAICGDPAHPAREHGLYLKQLASNEYNNLLPPYATTAKTSKQLKRASTISVMSGLGGGVPELPSVPRSPSNTSFLSSPKSKITSFFTRRPPSELITNNLKEYFPDIEKKNLSRAARHSIMR</sequence>
<proteinExistence type="predicted"/>
<feature type="non-terminal residue" evidence="1">
    <location>
        <position position="1"/>
    </location>
</feature>
<evidence type="ECO:0000313" key="1">
    <source>
        <dbReference type="EMBL" id="EJU05613.1"/>
    </source>
</evidence>
<gene>
    <name evidence="1" type="ORF">DACRYDRAFT_35326</name>
</gene>
<dbReference type="RefSeq" id="XP_040632507.1">
    <property type="nucleotide sequence ID" value="XM_040774394.1"/>
</dbReference>
<protein>
    <submittedName>
        <fullName evidence="1">Uncharacterized protein</fullName>
    </submittedName>
</protein>